<proteinExistence type="predicted"/>
<dbReference type="InterPro" id="IPR028082">
    <property type="entry name" value="Peripla_BP_I"/>
</dbReference>
<accession>A0A2V2YRK0</accession>
<dbReference type="InterPro" id="IPR050555">
    <property type="entry name" value="Bact_Solute-Bind_Prot2"/>
</dbReference>
<evidence type="ECO:0000256" key="3">
    <source>
        <dbReference type="SAM" id="MobiDB-lite"/>
    </source>
</evidence>
<evidence type="ECO:0000313" key="6">
    <source>
        <dbReference type="EMBL" id="PWV99766.1"/>
    </source>
</evidence>
<protein>
    <submittedName>
        <fullName evidence="6">D-xylose transport system substrate-binding protein</fullName>
    </submittedName>
</protein>
<feature type="compositionally biased region" description="Gly residues" evidence="3">
    <location>
        <begin position="39"/>
        <end position="51"/>
    </location>
</feature>
<dbReference type="Proteomes" id="UP000246635">
    <property type="component" value="Unassembled WGS sequence"/>
</dbReference>
<feature type="signal peptide" evidence="4">
    <location>
        <begin position="1"/>
        <end position="21"/>
    </location>
</feature>
<feature type="region of interest" description="Disordered" evidence="3">
    <location>
        <begin position="26"/>
        <end position="66"/>
    </location>
</feature>
<comment type="subcellular location">
    <subcellularLocation>
        <location evidence="1">Cell envelope</location>
    </subcellularLocation>
</comment>
<dbReference type="SUPFAM" id="SSF53822">
    <property type="entry name" value="Periplasmic binding protein-like I"/>
    <property type="match status" value="1"/>
</dbReference>
<dbReference type="PROSITE" id="PS51257">
    <property type="entry name" value="PROKAR_LIPOPROTEIN"/>
    <property type="match status" value="1"/>
</dbReference>
<dbReference type="GO" id="GO:0030288">
    <property type="term" value="C:outer membrane-bounded periplasmic space"/>
    <property type="evidence" value="ECO:0007669"/>
    <property type="project" value="TreeGrafter"/>
</dbReference>
<dbReference type="EMBL" id="QGTQ01000013">
    <property type="protein sequence ID" value="PWV99766.1"/>
    <property type="molecule type" value="Genomic_DNA"/>
</dbReference>
<evidence type="ECO:0000256" key="2">
    <source>
        <dbReference type="ARBA" id="ARBA00022729"/>
    </source>
</evidence>
<sequence length="392" mass="41165">MKRVRLLVLVLLLMLSCVAVGACDSGNGNSSSGETSEQGGTGTTAGSGGTSSSGSDGSHAAGGNVQDTSHKKIKIGFSMDTLLEERWLKDRDLFKDAAEALGAEVVIMAANGDDAKQISQAETMIAQGVDILVIVPHNADATAAIVQKAHASGIKVLAYDRLVKNSDIDLYVSFDNEQVGELQAKAITSLVPKGKYVYIGGADTDNNAHLFKKGVFNVLQPLIDKGDITVVYDQWTKDWTPVNALANMKDALSANGNNIDAVIAANDATAGGVVQALQLQGLAGKIPVAGQDADLAAAQRIVEGTQVMTVYKPIKLLADKAAELAMRLALGEPSGADRKVNNGKIEVPSVLLSPIAVNKFNIDETIIADNFHSHADVYKNVKEQTEVDGIQS</sequence>
<evidence type="ECO:0000256" key="4">
    <source>
        <dbReference type="SAM" id="SignalP"/>
    </source>
</evidence>
<evidence type="ECO:0000313" key="7">
    <source>
        <dbReference type="Proteomes" id="UP000246635"/>
    </source>
</evidence>
<dbReference type="GO" id="GO:0048029">
    <property type="term" value="F:monosaccharide binding"/>
    <property type="evidence" value="ECO:0007669"/>
    <property type="project" value="InterPro"/>
</dbReference>
<feature type="domain" description="Periplasmic binding protein" evidence="5">
    <location>
        <begin position="75"/>
        <end position="332"/>
    </location>
</feature>
<name>A0A2V2YRK0_9BACL</name>
<feature type="chain" id="PRO_5039026087" evidence="4">
    <location>
        <begin position="22"/>
        <end position="392"/>
    </location>
</feature>
<dbReference type="GO" id="GO:0015753">
    <property type="term" value="P:D-xylose transmembrane transport"/>
    <property type="evidence" value="ECO:0007669"/>
    <property type="project" value="InterPro"/>
</dbReference>
<dbReference type="InterPro" id="IPR013456">
    <property type="entry name" value="XylF"/>
</dbReference>
<comment type="caution">
    <text evidence="6">The sequence shown here is derived from an EMBL/GenBank/DDBJ whole genome shotgun (WGS) entry which is preliminary data.</text>
</comment>
<evidence type="ECO:0000259" key="5">
    <source>
        <dbReference type="Pfam" id="PF13407"/>
    </source>
</evidence>
<dbReference type="InterPro" id="IPR025997">
    <property type="entry name" value="SBP_2_dom"/>
</dbReference>
<keyword evidence="2 4" id="KW-0732">Signal</keyword>
<organism evidence="6 7">
    <name type="scientific">Paenibacillus cellulosilyticus</name>
    <dbReference type="NCBI Taxonomy" id="375489"/>
    <lineage>
        <taxon>Bacteria</taxon>
        <taxon>Bacillati</taxon>
        <taxon>Bacillota</taxon>
        <taxon>Bacilli</taxon>
        <taxon>Bacillales</taxon>
        <taxon>Paenibacillaceae</taxon>
        <taxon>Paenibacillus</taxon>
    </lineage>
</organism>
<reference evidence="6 7" key="1">
    <citation type="submission" date="2018-05" db="EMBL/GenBank/DDBJ databases">
        <title>Genomic Encyclopedia of Type Strains, Phase III (KMG-III): the genomes of soil and plant-associated and newly described type strains.</title>
        <authorList>
            <person name="Whitman W."/>
        </authorList>
    </citation>
    <scope>NUCLEOTIDE SEQUENCE [LARGE SCALE GENOMIC DNA]</scope>
    <source>
        <strain evidence="6 7">CECT 5696</strain>
    </source>
</reference>
<dbReference type="Pfam" id="PF13407">
    <property type="entry name" value="Peripla_BP_4"/>
    <property type="match status" value="1"/>
</dbReference>
<gene>
    <name evidence="6" type="ORF">DFQ01_113140</name>
</gene>
<dbReference type="PANTHER" id="PTHR30036">
    <property type="entry name" value="D-XYLOSE-BINDING PERIPLASMIC PROTEIN"/>
    <property type="match status" value="1"/>
</dbReference>
<dbReference type="CDD" id="cd19991">
    <property type="entry name" value="PBP1_ABC_xylose_binding"/>
    <property type="match status" value="1"/>
</dbReference>
<feature type="compositionally biased region" description="Low complexity" evidence="3">
    <location>
        <begin position="26"/>
        <end position="38"/>
    </location>
</feature>
<dbReference type="AlphaFoldDB" id="A0A2V2YRK0"/>
<dbReference type="Gene3D" id="3.40.50.2300">
    <property type="match status" value="2"/>
</dbReference>
<dbReference type="PANTHER" id="PTHR30036:SF1">
    <property type="entry name" value="D-XYLOSE-BINDING PERIPLASMIC PROTEIN"/>
    <property type="match status" value="1"/>
</dbReference>
<keyword evidence="7" id="KW-1185">Reference proteome</keyword>
<dbReference type="NCBIfam" id="TIGR02634">
    <property type="entry name" value="xylF"/>
    <property type="match status" value="1"/>
</dbReference>
<feature type="compositionally biased region" description="Low complexity" evidence="3">
    <location>
        <begin position="52"/>
        <end position="63"/>
    </location>
</feature>
<evidence type="ECO:0000256" key="1">
    <source>
        <dbReference type="ARBA" id="ARBA00004196"/>
    </source>
</evidence>